<evidence type="ECO:0000313" key="2">
    <source>
        <dbReference type="Proteomes" id="UP000789375"/>
    </source>
</evidence>
<keyword evidence="2" id="KW-1185">Reference proteome</keyword>
<dbReference type="Proteomes" id="UP000789375">
    <property type="component" value="Unassembled WGS sequence"/>
</dbReference>
<organism evidence="1 2">
    <name type="scientific">Funneliformis mosseae</name>
    <name type="common">Endomycorrhizal fungus</name>
    <name type="synonym">Glomus mosseae</name>
    <dbReference type="NCBI Taxonomy" id="27381"/>
    <lineage>
        <taxon>Eukaryota</taxon>
        <taxon>Fungi</taxon>
        <taxon>Fungi incertae sedis</taxon>
        <taxon>Mucoromycota</taxon>
        <taxon>Glomeromycotina</taxon>
        <taxon>Glomeromycetes</taxon>
        <taxon>Glomerales</taxon>
        <taxon>Glomeraceae</taxon>
        <taxon>Funneliformis</taxon>
    </lineage>
</organism>
<proteinExistence type="predicted"/>
<accession>A0A9N9I2Z3</accession>
<feature type="non-terminal residue" evidence="1">
    <location>
        <position position="139"/>
    </location>
</feature>
<gene>
    <name evidence="1" type="ORF">FMOSSE_LOCUS14724</name>
</gene>
<dbReference type="EMBL" id="CAJVPP010012296">
    <property type="protein sequence ID" value="CAG8717224.1"/>
    <property type="molecule type" value="Genomic_DNA"/>
</dbReference>
<protein>
    <submittedName>
        <fullName evidence="1">13911_t:CDS:1</fullName>
    </submittedName>
</protein>
<evidence type="ECO:0000313" key="1">
    <source>
        <dbReference type="EMBL" id="CAG8717224.1"/>
    </source>
</evidence>
<reference evidence="1" key="1">
    <citation type="submission" date="2021-06" db="EMBL/GenBank/DDBJ databases">
        <authorList>
            <person name="Kallberg Y."/>
            <person name="Tangrot J."/>
            <person name="Rosling A."/>
        </authorList>
    </citation>
    <scope>NUCLEOTIDE SEQUENCE</scope>
    <source>
        <strain evidence="1">87-6 pot B 2015</strain>
    </source>
</reference>
<comment type="caution">
    <text evidence="1">The sequence shown here is derived from an EMBL/GenBank/DDBJ whole genome shotgun (WGS) entry which is preliminary data.</text>
</comment>
<feature type="non-terminal residue" evidence="1">
    <location>
        <position position="1"/>
    </location>
</feature>
<name>A0A9N9I2Z3_FUNMO</name>
<dbReference type="AlphaFoldDB" id="A0A9N9I2Z3"/>
<sequence>ILNDNAKHLLNRLEKYAIIKELLTLVEKLLNKLENKNAYIETGLICLIGSTMKLEANIEKSDYADLEKESILQLENVLKSVNMSLYDYKLLILMKIRSNDEFLRNKSQTLMQAKEKLQTSIPEEMKFFKELLQKVFNTL</sequence>